<keyword evidence="2" id="KW-0378">Hydrolase</keyword>
<comment type="caution">
    <text evidence="4">The sequence shown here is derived from an EMBL/GenBank/DDBJ whole genome shotgun (WGS) entry which is preliminary data.</text>
</comment>
<dbReference type="PANTHER" id="PTHR42646">
    <property type="entry name" value="FLAP ENDONUCLEASE XNI"/>
    <property type="match status" value="1"/>
</dbReference>
<keyword evidence="1" id="KW-0540">Nuclease</keyword>
<dbReference type="SUPFAM" id="SSF47807">
    <property type="entry name" value="5' to 3' exonuclease, C-terminal subdomain"/>
    <property type="match status" value="1"/>
</dbReference>
<evidence type="ECO:0000259" key="3">
    <source>
        <dbReference type="SMART" id="SM00475"/>
    </source>
</evidence>
<dbReference type="PANTHER" id="PTHR42646:SF2">
    <property type="entry name" value="5'-3' EXONUCLEASE FAMILY PROTEIN"/>
    <property type="match status" value="1"/>
</dbReference>
<sequence>MKADYIIVDSDFLCYQNKHAMKSLSWEDKHTGVIFGFLRDTLSLAKKLDCNRFIFVWDSPESKRKKMFPDYKANRAIKKKSEEEEELSKVAHPQFDIIRTEILPALGFKNIFIQDGLEGDDLIAKLVLEYDWTNLAIVTIDSDLYQMLRTNAFIYNPRKKKRFTIANFKEQYGIDPWQWSTVLSIAGCTTDNVPGINGVGKPTAIKYL</sequence>
<dbReference type="InterPro" id="IPR002421">
    <property type="entry name" value="5-3_exonuclease"/>
</dbReference>
<reference evidence="4" key="1">
    <citation type="journal article" date="2014" name="Front. Microbiol.">
        <title>High frequency of phylogenetically diverse reductive dehalogenase-homologous genes in deep subseafloor sedimentary metagenomes.</title>
        <authorList>
            <person name="Kawai M."/>
            <person name="Futagami T."/>
            <person name="Toyoda A."/>
            <person name="Takaki Y."/>
            <person name="Nishi S."/>
            <person name="Hori S."/>
            <person name="Arai W."/>
            <person name="Tsubouchi T."/>
            <person name="Morono Y."/>
            <person name="Uchiyama I."/>
            <person name="Ito T."/>
            <person name="Fujiyama A."/>
            <person name="Inagaki F."/>
            <person name="Takami H."/>
        </authorList>
    </citation>
    <scope>NUCLEOTIDE SEQUENCE</scope>
    <source>
        <strain evidence="4">Expedition CK06-06</strain>
    </source>
</reference>
<feature type="non-terminal residue" evidence="4">
    <location>
        <position position="208"/>
    </location>
</feature>
<name>X0T821_9ZZZZ</name>
<dbReference type="SUPFAM" id="SSF88723">
    <property type="entry name" value="PIN domain-like"/>
    <property type="match status" value="1"/>
</dbReference>
<gene>
    <name evidence="4" type="ORF">S01H1_12130</name>
</gene>
<dbReference type="Gene3D" id="3.40.50.1010">
    <property type="entry name" value="5'-nuclease"/>
    <property type="match status" value="1"/>
</dbReference>
<dbReference type="InterPro" id="IPR038969">
    <property type="entry name" value="FEN"/>
</dbReference>
<dbReference type="InterPro" id="IPR029060">
    <property type="entry name" value="PIN-like_dom_sf"/>
</dbReference>
<dbReference type="Gene3D" id="1.10.150.20">
    <property type="entry name" value="5' to 3' exonuclease, C-terminal subdomain"/>
    <property type="match status" value="1"/>
</dbReference>
<organism evidence="4">
    <name type="scientific">marine sediment metagenome</name>
    <dbReference type="NCBI Taxonomy" id="412755"/>
    <lineage>
        <taxon>unclassified sequences</taxon>
        <taxon>metagenomes</taxon>
        <taxon>ecological metagenomes</taxon>
    </lineage>
</organism>
<accession>X0T821</accession>
<evidence type="ECO:0000256" key="2">
    <source>
        <dbReference type="ARBA" id="ARBA00022801"/>
    </source>
</evidence>
<protein>
    <recommendedName>
        <fullName evidence="3">5'-3' exonuclease domain-containing protein</fullName>
    </recommendedName>
</protein>
<dbReference type="Pfam" id="PF02739">
    <property type="entry name" value="5_3_exonuc_N"/>
    <property type="match status" value="1"/>
</dbReference>
<proteinExistence type="predicted"/>
<dbReference type="InterPro" id="IPR036279">
    <property type="entry name" value="5-3_exonuclease_C_sf"/>
</dbReference>
<dbReference type="GO" id="GO:0033567">
    <property type="term" value="P:DNA replication, Okazaki fragment processing"/>
    <property type="evidence" value="ECO:0007669"/>
    <property type="project" value="InterPro"/>
</dbReference>
<evidence type="ECO:0000313" key="4">
    <source>
        <dbReference type="EMBL" id="GAF84347.1"/>
    </source>
</evidence>
<dbReference type="EMBL" id="BARS01006209">
    <property type="protein sequence ID" value="GAF84347.1"/>
    <property type="molecule type" value="Genomic_DNA"/>
</dbReference>
<feature type="domain" description="5'-3' exonuclease" evidence="3">
    <location>
        <begin position="4"/>
        <end position="206"/>
    </location>
</feature>
<evidence type="ECO:0000256" key="1">
    <source>
        <dbReference type="ARBA" id="ARBA00022722"/>
    </source>
</evidence>
<dbReference type="GO" id="GO:0008409">
    <property type="term" value="F:5'-3' exonuclease activity"/>
    <property type="evidence" value="ECO:0007669"/>
    <property type="project" value="InterPro"/>
</dbReference>
<dbReference type="SMART" id="SM00475">
    <property type="entry name" value="53EXOc"/>
    <property type="match status" value="1"/>
</dbReference>
<dbReference type="GO" id="GO:0003677">
    <property type="term" value="F:DNA binding"/>
    <property type="evidence" value="ECO:0007669"/>
    <property type="project" value="InterPro"/>
</dbReference>
<dbReference type="AlphaFoldDB" id="X0T821"/>
<dbReference type="InterPro" id="IPR020046">
    <property type="entry name" value="5-3_exonucl_a-hlix_arch_N"/>
</dbReference>
<dbReference type="CDD" id="cd09859">
    <property type="entry name" value="PIN_53EXO"/>
    <property type="match status" value="1"/>
</dbReference>
<dbReference type="GO" id="GO:0017108">
    <property type="term" value="F:5'-flap endonuclease activity"/>
    <property type="evidence" value="ECO:0007669"/>
    <property type="project" value="InterPro"/>
</dbReference>